<protein>
    <submittedName>
        <fullName evidence="1">Uncharacterized protein</fullName>
    </submittedName>
</protein>
<dbReference type="EMBL" id="CP035928">
    <property type="protein sequence ID" value="QEP34694.1"/>
    <property type="molecule type" value="Genomic_DNA"/>
</dbReference>
<reference evidence="1" key="2">
    <citation type="submission" date="2019-09" db="EMBL/GenBank/DDBJ databases">
        <title>Taxonomic note: a critical rebuttal of the proposed division of the genus Arcobacter into six genera, emended descriptions of Arcobacter anaerophilus and the genus Arcobacter, and an assessment of genus-level boundaries for Epsilonproteobacteria using in silico genomic comparator tools.</title>
        <authorList>
            <person name="On S.L.W."/>
            <person name="Miller W.G."/>
            <person name="Biggs P."/>
            <person name="Cornelius A."/>
            <person name="Vandamme P."/>
        </authorList>
    </citation>
    <scope>NUCLEOTIDE SEQUENCE [LARGE SCALE GENOMIC DNA]</scope>
    <source>
        <strain evidence="1">LMG 26638</strain>
    </source>
</reference>
<dbReference type="KEGG" id="apai:APAC_1597"/>
<evidence type="ECO:0000313" key="1">
    <source>
        <dbReference type="EMBL" id="QEP34694.1"/>
    </source>
</evidence>
<dbReference type="AlphaFoldDB" id="A0A5C2HCY3"/>
<name>A0A5C2HCY3_9BACT</name>
<accession>A0A5C2HCY3</accession>
<dbReference type="Proteomes" id="UP000322726">
    <property type="component" value="Chromosome"/>
</dbReference>
<reference evidence="1" key="1">
    <citation type="submission" date="2019-09" db="EMBL/GenBank/DDBJ databases">
        <title>Complete genome sequencing of four Arcobacter species reveals a diverse suite of mobile elements.</title>
        <authorList>
            <person name="Miller W.G."/>
            <person name="Yee E."/>
            <person name="Bono J.L."/>
        </authorList>
    </citation>
    <scope>NUCLEOTIDE SEQUENCE [LARGE SCALE GENOMIC DNA]</scope>
    <source>
        <strain evidence="1">LMG 26638</strain>
    </source>
</reference>
<sequence>MLKEILNQKIKDASIEDLKQKLDYQSTKKLEKSLNKFLKTETIYGWLNSGFYDLVNNAEEFLIKLCKALEIDDTQIQKELDNYANLKIEIEKFKDAYIFVNTNFKRKSEPIFALAFLESKRRISLYKDEKYLFKSRNEILNIISNEIIKDYVFNNGKLFIWGDIVNYELYLFGNLYTFTKDGKLINEKI</sequence>
<gene>
    <name evidence="1" type="ORF">APAC_1597</name>
</gene>
<proteinExistence type="predicted"/>
<dbReference type="RefSeq" id="WP_130233629.1">
    <property type="nucleotide sequence ID" value="NZ_BMEF01000045.1"/>
</dbReference>
<evidence type="ECO:0000313" key="2">
    <source>
        <dbReference type="Proteomes" id="UP000322726"/>
    </source>
</evidence>
<organism evidence="1 2">
    <name type="scientific">Malaciobacter pacificus</name>
    <dbReference type="NCBI Taxonomy" id="1080223"/>
    <lineage>
        <taxon>Bacteria</taxon>
        <taxon>Pseudomonadati</taxon>
        <taxon>Campylobacterota</taxon>
        <taxon>Epsilonproteobacteria</taxon>
        <taxon>Campylobacterales</taxon>
        <taxon>Arcobacteraceae</taxon>
        <taxon>Malaciobacter</taxon>
    </lineage>
</organism>
<keyword evidence="2" id="KW-1185">Reference proteome</keyword>
<dbReference type="OrthoDB" id="5358624at2"/>